<feature type="transmembrane region" description="Helical" evidence="1">
    <location>
        <begin position="93"/>
        <end position="113"/>
    </location>
</feature>
<comment type="caution">
    <text evidence="2">The sequence shown here is derived from an EMBL/GenBank/DDBJ whole genome shotgun (WGS) entry which is preliminary data.</text>
</comment>
<reference evidence="2 3" key="1">
    <citation type="submission" date="2016-07" db="EMBL/GenBank/DDBJ databases">
        <title>Pervasive Adenine N6-methylation of Active Genes in Fungi.</title>
        <authorList>
            <consortium name="DOE Joint Genome Institute"/>
            <person name="Mondo S.J."/>
            <person name="Dannebaum R.O."/>
            <person name="Kuo R.C."/>
            <person name="Labutti K."/>
            <person name="Haridas S."/>
            <person name="Kuo A."/>
            <person name="Salamov A."/>
            <person name="Ahrendt S.R."/>
            <person name="Lipzen A."/>
            <person name="Sullivan W."/>
            <person name="Andreopoulos W.B."/>
            <person name="Clum A."/>
            <person name="Lindquist E."/>
            <person name="Daum C."/>
            <person name="Ramamoorthy G.K."/>
            <person name="Gryganskyi A."/>
            <person name="Culley D."/>
            <person name="Magnuson J.K."/>
            <person name="James T.Y."/>
            <person name="O'Malley M.A."/>
            <person name="Stajich J.E."/>
            <person name="Spatafora J.W."/>
            <person name="Visel A."/>
            <person name="Grigoriev I.V."/>
        </authorList>
    </citation>
    <scope>NUCLEOTIDE SEQUENCE [LARGE SCALE GENOMIC DNA]</scope>
    <source>
        <strain evidence="2 3">PL171</strain>
    </source>
</reference>
<keyword evidence="1" id="KW-0472">Membrane</keyword>
<evidence type="ECO:0000313" key="3">
    <source>
        <dbReference type="Proteomes" id="UP000193411"/>
    </source>
</evidence>
<proteinExistence type="predicted"/>
<feature type="non-terminal residue" evidence="2">
    <location>
        <position position="114"/>
    </location>
</feature>
<sequence>MSDLTNGGSEERFEDLIANPLDWNDGGNRGPKNIDNLPAWALIVLQVVFYSLLAFILLYFVSHWIFHSWSYANVFNIGLTKRRKPGASWSDRWISALAVFMWILYTVYMVGFVY</sequence>
<keyword evidence="3" id="KW-1185">Reference proteome</keyword>
<feature type="transmembrane region" description="Helical" evidence="1">
    <location>
        <begin position="39"/>
        <end position="61"/>
    </location>
</feature>
<dbReference type="EMBL" id="MCFL01000083">
    <property type="protein sequence ID" value="ORZ30526.1"/>
    <property type="molecule type" value="Genomic_DNA"/>
</dbReference>
<dbReference type="AlphaFoldDB" id="A0A1Y2H7F2"/>
<keyword evidence="1" id="KW-0812">Transmembrane</keyword>
<organism evidence="2 3">
    <name type="scientific">Catenaria anguillulae PL171</name>
    <dbReference type="NCBI Taxonomy" id="765915"/>
    <lineage>
        <taxon>Eukaryota</taxon>
        <taxon>Fungi</taxon>
        <taxon>Fungi incertae sedis</taxon>
        <taxon>Blastocladiomycota</taxon>
        <taxon>Blastocladiomycetes</taxon>
        <taxon>Blastocladiales</taxon>
        <taxon>Catenariaceae</taxon>
        <taxon>Catenaria</taxon>
    </lineage>
</organism>
<keyword evidence="1" id="KW-1133">Transmembrane helix</keyword>
<evidence type="ECO:0000256" key="1">
    <source>
        <dbReference type="SAM" id="Phobius"/>
    </source>
</evidence>
<protein>
    <submittedName>
        <fullName evidence="2">Uncharacterized protein</fullName>
    </submittedName>
</protein>
<accession>A0A1Y2H7F2</accession>
<gene>
    <name evidence="2" type="ORF">BCR44DRAFT_47726</name>
</gene>
<evidence type="ECO:0000313" key="2">
    <source>
        <dbReference type="EMBL" id="ORZ30526.1"/>
    </source>
</evidence>
<name>A0A1Y2H7F2_9FUNG</name>
<dbReference type="Proteomes" id="UP000193411">
    <property type="component" value="Unassembled WGS sequence"/>
</dbReference>